<evidence type="ECO:0000259" key="10">
    <source>
        <dbReference type="PROSITE" id="PS52015"/>
    </source>
</evidence>
<dbReference type="RefSeq" id="WP_111392566.1">
    <property type="nucleotide sequence ID" value="NZ_JBJINY010000006.1"/>
</dbReference>
<dbReference type="Pfam" id="PF03544">
    <property type="entry name" value="TonB_C"/>
    <property type="match status" value="1"/>
</dbReference>
<keyword evidence="7" id="KW-0653">Protein transport</keyword>
<dbReference type="Gene3D" id="3.30.1150.10">
    <property type="match status" value="1"/>
</dbReference>
<keyword evidence="9" id="KW-0472">Membrane</keyword>
<keyword evidence="8" id="KW-1133">Transmembrane helix</keyword>
<dbReference type="SUPFAM" id="SSF49464">
    <property type="entry name" value="Carboxypeptidase regulatory domain-like"/>
    <property type="match status" value="1"/>
</dbReference>
<protein>
    <submittedName>
        <fullName evidence="11">TonB family protein</fullName>
    </submittedName>
</protein>
<comment type="similarity">
    <text evidence="2">Belongs to the TonB family.</text>
</comment>
<comment type="caution">
    <text evidence="11">The sequence shown here is derived from an EMBL/GenBank/DDBJ whole genome shotgun (WGS) entry which is preliminary data.</text>
</comment>
<keyword evidence="12" id="KW-1185">Reference proteome</keyword>
<evidence type="ECO:0000256" key="1">
    <source>
        <dbReference type="ARBA" id="ARBA00004383"/>
    </source>
</evidence>
<dbReference type="Pfam" id="PF13715">
    <property type="entry name" value="CarbopepD_reg_2"/>
    <property type="match status" value="1"/>
</dbReference>
<dbReference type="AlphaFoldDB" id="A0A326RVM6"/>
<dbReference type="InterPro" id="IPR006260">
    <property type="entry name" value="TonB/TolA_C"/>
</dbReference>
<dbReference type="GO" id="GO:0098797">
    <property type="term" value="C:plasma membrane protein complex"/>
    <property type="evidence" value="ECO:0007669"/>
    <property type="project" value="TreeGrafter"/>
</dbReference>
<keyword evidence="3" id="KW-0813">Transport</keyword>
<accession>A0A326RVM6</accession>
<dbReference type="GO" id="GO:0031992">
    <property type="term" value="F:energy transducer activity"/>
    <property type="evidence" value="ECO:0007669"/>
    <property type="project" value="TreeGrafter"/>
</dbReference>
<reference evidence="11 12" key="1">
    <citation type="submission" date="2018-06" db="EMBL/GenBank/DDBJ databases">
        <title>Genomic Encyclopedia of Archaeal and Bacterial Type Strains, Phase II (KMG-II): from individual species to whole genera.</title>
        <authorList>
            <person name="Goeker M."/>
        </authorList>
    </citation>
    <scope>NUCLEOTIDE SEQUENCE [LARGE SCALE GENOMIC DNA]</scope>
    <source>
        <strain evidence="11 12">T4</strain>
    </source>
</reference>
<sequence>MKSNRLIQFGILFVFLNFACVFPVFSQSNSIRIIGSVVNEQDEIIKGAAILIKQSTTGTVTDLSGNFSLDVPSLPIVLLVSYIGYDTQEVQVNEADGTVKVKLTQTQKTNPSPTEPEPIYQAIDQTDEIPQPIGGREEWHKYIAKNIVYPANDRKSGIQGVVLAVFNVTSEGKVQDVELLRGIGGECDQEVIRVISASPDWIPAKQDGKPVQSRMRVPILFRVDSDKQEDIDKWIKEKAVSEAYGRHFVVVGYSSPSSTK</sequence>
<dbReference type="InterPro" id="IPR051045">
    <property type="entry name" value="TonB-dependent_transducer"/>
</dbReference>
<dbReference type="OrthoDB" id="9812355at2"/>
<dbReference type="NCBIfam" id="TIGR01352">
    <property type="entry name" value="tonB_Cterm"/>
    <property type="match status" value="1"/>
</dbReference>
<dbReference type="InterPro" id="IPR008969">
    <property type="entry name" value="CarboxyPept-like_regulatory"/>
</dbReference>
<evidence type="ECO:0000256" key="2">
    <source>
        <dbReference type="ARBA" id="ARBA00006555"/>
    </source>
</evidence>
<evidence type="ECO:0000256" key="5">
    <source>
        <dbReference type="ARBA" id="ARBA00022519"/>
    </source>
</evidence>
<dbReference type="PANTHER" id="PTHR33446">
    <property type="entry name" value="PROTEIN TONB-RELATED"/>
    <property type="match status" value="1"/>
</dbReference>
<keyword evidence="6" id="KW-0812">Transmembrane</keyword>
<dbReference type="GO" id="GO:0055085">
    <property type="term" value="P:transmembrane transport"/>
    <property type="evidence" value="ECO:0007669"/>
    <property type="project" value="InterPro"/>
</dbReference>
<evidence type="ECO:0000256" key="3">
    <source>
        <dbReference type="ARBA" id="ARBA00022448"/>
    </source>
</evidence>
<evidence type="ECO:0000256" key="8">
    <source>
        <dbReference type="ARBA" id="ARBA00022989"/>
    </source>
</evidence>
<dbReference type="Gene3D" id="2.60.40.1120">
    <property type="entry name" value="Carboxypeptidase-like, regulatory domain"/>
    <property type="match status" value="1"/>
</dbReference>
<evidence type="ECO:0000256" key="6">
    <source>
        <dbReference type="ARBA" id="ARBA00022692"/>
    </source>
</evidence>
<evidence type="ECO:0000256" key="7">
    <source>
        <dbReference type="ARBA" id="ARBA00022927"/>
    </source>
</evidence>
<keyword evidence="4" id="KW-1003">Cell membrane</keyword>
<dbReference type="Proteomes" id="UP000248917">
    <property type="component" value="Unassembled WGS sequence"/>
</dbReference>
<feature type="domain" description="TonB C-terminal" evidence="10">
    <location>
        <begin position="134"/>
        <end position="230"/>
    </location>
</feature>
<gene>
    <name evidence="11" type="ORF">CLV31_105188</name>
</gene>
<dbReference type="SUPFAM" id="SSF74653">
    <property type="entry name" value="TolA/TonB C-terminal domain"/>
    <property type="match status" value="1"/>
</dbReference>
<proteinExistence type="inferred from homology"/>
<dbReference type="GO" id="GO:0015031">
    <property type="term" value="P:protein transport"/>
    <property type="evidence" value="ECO:0007669"/>
    <property type="project" value="UniProtKB-KW"/>
</dbReference>
<dbReference type="PROSITE" id="PS52015">
    <property type="entry name" value="TONB_CTD"/>
    <property type="match status" value="1"/>
</dbReference>
<evidence type="ECO:0000313" key="12">
    <source>
        <dbReference type="Proteomes" id="UP000248917"/>
    </source>
</evidence>
<dbReference type="PANTHER" id="PTHR33446:SF2">
    <property type="entry name" value="PROTEIN TONB"/>
    <property type="match status" value="1"/>
</dbReference>
<comment type="subcellular location">
    <subcellularLocation>
        <location evidence="1">Cell inner membrane</location>
        <topology evidence="1">Single-pass membrane protein</topology>
        <orientation evidence="1">Periplasmic side</orientation>
    </subcellularLocation>
</comment>
<evidence type="ECO:0000256" key="9">
    <source>
        <dbReference type="ARBA" id="ARBA00023136"/>
    </source>
</evidence>
<evidence type="ECO:0000256" key="4">
    <source>
        <dbReference type="ARBA" id="ARBA00022475"/>
    </source>
</evidence>
<organism evidence="11 12">
    <name type="scientific">Algoriphagus aquaeductus</name>
    <dbReference type="NCBI Taxonomy" id="475299"/>
    <lineage>
        <taxon>Bacteria</taxon>
        <taxon>Pseudomonadati</taxon>
        <taxon>Bacteroidota</taxon>
        <taxon>Cytophagia</taxon>
        <taxon>Cytophagales</taxon>
        <taxon>Cyclobacteriaceae</taxon>
        <taxon>Algoriphagus</taxon>
    </lineage>
</organism>
<keyword evidence="5" id="KW-0997">Cell inner membrane</keyword>
<name>A0A326RVM6_9BACT</name>
<dbReference type="EMBL" id="QKTX01000005">
    <property type="protein sequence ID" value="PZV83962.1"/>
    <property type="molecule type" value="Genomic_DNA"/>
</dbReference>
<dbReference type="InterPro" id="IPR037682">
    <property type="entry name" value="TonB_C"/>
</dbReference>
<evidence type="ECO:0000313" key="11">
    <source>
        <dbReference type="EMBL" id="PZV83962.1"/>
    </source>
</evidence>